<dbReference type="Gene3D" id="1.10.150.240">
    <property type="entry name" value="Putative phosphatase, domain 2"/>
    <property type="match status" value="1"/>
</dbReference>
<dbReference type="AlphaFoldDB" id="A0AAV5RSX7"/>
<accession>A0AAV5RSX7</accession>
<sequence length="251" mass="27791">MAYTVETDVCLFDLDGTLVDTTYASNSVWIKLCTEHDVDPNELFKVSHGSRTAEMLARFFPDVDNTDDKCVQQMERDMADNYIDNVKVIAGAPELLRALDKDPQNDAMDLRAAGKRKWAIVTSGSNYIAHSWFKSILKDVGEPNVFITAQDVTVGKPDPQGYSRAQDRVAQLMGYSEPVRSVVFEDAPVGIQAGKAMGAITIGILSSHTKERLVEAKPDYIVNDLRDVTVLHNEEGRPLKLQITNPVYVAA</sequence>
<evidence type="ECO:0000313" key="2">
    <source>
        <dbReference type="Proteomes" id="UP001377567"/>
    </source>
</evidence>
<dbReference type="SUPFAM" id="SSF56784">
    <property type="entry name" value="HAD-like"/>
    <property type="match status" value="1"/>
</dbReference>
<dbReference type="SFLD" id="SFLDG01129">
    <property type="entry name" value="C1.5:_HAD__Beta-PGM__Phosphata"/>
    <property type="match status" value="1"/>
</dbReference>
<dbReference type="InterPro" id="IPR036412">
    <property type="entry name" value="HAD-like_sf"/>
</dbReference>
<evidence type="ECO:0008006" key="3">
    <source>
        <dbReference type="Google" id="ProtNLM"/>
    </source>
</evidence>
<proteinExistence type="predicted"/>
<dbReference type="NCBIfam" id="TIGR01509">
    <property type="entry name" value="HAD-SF-IA-v3"/>
    <property type="match status" value="1"/>
</dbReference>
<name>A0AAV5RSX7_MAUHU</name>
<dbReference type="InterPro" id="IPR023198">
    <property type="entry name" value="PGP-like_dom2"/>
</dbReference>
<gene>
    <name evidence="1" type="ORF">DAKH74_011460</name>
</gene>
<dbReference type="Gene3D" id="3.40.50.1000">
    <property type="entry name" value="HAD superfamily/HAD-like"/>
    <property type="match status" value="1"/>
</dbReference>
<comment type="caution">
    <text evidence="1">The sequence shown here is derived from an EMBL/GenBank/DDBJ whole genome shotgun (WGS) entry which is preliminary data.</text>
</comment>
<keyword evidence="2" id="KW-1185">Reference proteome</keyword>
<reference evidence="1 2" key="1">
    <citation type="journal article" date="2023" name="Elife">
        <title>Identification of key yeast species and microbe-microbe interactions impacting larval growth of Drosophila in the wild.</title>
        <authorList>
            <person name="Mure A."/>
            <person name="Sugiura Y."/>
            <person name="Maeda R."/>
            <person name="Honda K."/>
            <person name="Sakurai N."/>
            <person name="Takahashi Y."/>
            <person name="Watada M."/>
            <person name="Katoh T."/>
            <person name="Gotoh A."/>
            <person name="Gotoh Y."/>
            <person name="Taniguchi I."/>
            <person name="Nakamura K."/>
            <person name="Hayashi T."/>
            <person name="Katayama T."/>
            <person name="Uemura T."/>
            <person name="Hattori Y."/>
        </authorList>
    </citation>
    <scope>NUCLEOTIDE SEQUENCE [LARGE SCALE GENOMIC DNA]</scope>
    <source>
        <strain evidence="1 2">KH-74</strain>
    </source>
</reference>
<dbReference type="Proteomes" id="UP001377567">
    <property type="component" value="Unassembled WGS sequence"/>
</dbReference>
<dbReference type="Pfam" id="PF00702">
    <property type="entry name" value="Hydrolase"/>
    <property type="match status" value="1"/>
</dbReference>
<dbReference type="SFLD" id="SFLDS00003">
    <property type="entry name" value="Haloacid_Dehalogenase"/>
    <property type="match status" value="1"/>
</dbReference>
<dbReference type="PANTHER" id="PTHR43481:SF9">
    <property type="entry name" value="2-DEOXYGLUCOSE-6-PHOSPHATE PHOSPHATASE 1-RELATED"/>
    <property type="match status" value="1"/>
</dbReference>
<dbReference type="InterPro" id="IPR051806">
    <property type="entry name" value="HAD-like_SPP"/>
</dbReference>
<organism evidence="1 2">
    <name type="scientific">Maudiozyma humilis</name>
    <name type="common">Sour dough yeast</name>
    <name type="synonym">Kazachstania humilis</name>
    <dbReference type="NCBI Taxonomy" id="51915"/>
    <lineage>
        <taxon>Eukaryota</taxon>
        <taxon>Fungi</taxon>
        <taxon>Dikarya</taxon>
        <taxon>Ascomycota</taxon>
        <taxon>Saccharomycotina</taxon>
        <taxon>Saccharomycetes</taxon>
        <taxon>Saccharomycetales</taxon>
        <taxon>Saccharomycetaceae</taxon>
        <taxon>Maudiozyma</taxon>
    </lineage>
</organism>
<dbReference type="CDD" id="cd07527">
    <property type="entry name" value="HAD_ScGPP-like"/>
    <property type="match status" value="1"/>
</dbReference>
<protein>
    <recommendedName>
        <fullName evidence="3">2-deoxyglucose-6-phosphate phosphatase</fullName>
    </recommendedName>
</protein>
<evidence type="ECO:0000313" key="1">
    <source>
        <dbReference type="EMBL" id="GMM54530.1"/>
    </source>
</evidence>
<dbReference type="InterPro" id="IPR023214">
    <property type="entry name" value="HAD_sf"/>
</dbReference>
<dbReference type="PANTHER" id="PTHR43481">
    <property type="entry name" value="FRUCTOSE-1-PHOSPHATE PHOSPHATASE"/>
    <property type="match status" value="1"/>
</dbReference>
<dbReference type="GO" id="GO:0003850">
    <property type="term" value="F:2-deoxyglucose-6-phosphatase activity"/>
    <property type="evidence" value="ECO:0007669"/>
    <property type="project" value="TreeGrafter"/>
</dbReference>
<dbReference type="InterPro" id="IPR006439">
    <property type="entry name" value="HAD-SF_hydro_IA"/>
</dbReference>
<dbReference type="EMBL" id="BTGD01000003">
    <property type="protein sequence ID" value="GMM54530.1"/>
    <property type="molecule type" value="Genomic_DNA"/>
</dbReference>